<reference evidence="2 3" key="1">
    <citation type="submission" date="2013-02" db="EMBL/GenBank/DDBJ databases">
        <title>Genome sequence of Clostridium saccharoperbutylacetonicum N1-4(HMT).</title>
        <authorList>
            <person name="Poehlein A."/>
            <person name="Daniel R."/>
        </authorList>
    </citation>
    <scope>NUCLEOTIDE SEQUENCE [LARGE SCALE GENOMIC DNA]</scope>
    <source>
        <strain evidence="3">N1-4(HMT)</strain>
        <plasmid evidence="3">Plasmid Csp_135p</plasmid>
    </source>
</reference>
<keyword evidence="3" id="KW-1185">Reference proteome</keyword>
<evidence type="ECO:0000313" key="3">
    <source>
        <dbReference type="Proteomes" id="UP000011728"/>
    </source>
</evidence>
<dbReference type="RefSeq" id="WP_015395877.1">
    <property type="nucleotide sequence ID" value="NC_020292.1"/>
</dbReference>
<feature type="compositionally biased region" description="Basic and acidic residues" evidence="1">
    <location>
        <begin position="122"/>
        <end position="132"/>
    </location>
</feature>
<organism evidence="2 3">
    <name type="scientific">Clostridium saccharoperbutylacetonicum N1-4(HMT)</name>
    <dbReference type="NCBI Taxonomy" id="931276"/>
    <lineage>
        <taxon>Bacteria</taxon>
        <taxon>Bacillati</taxon>
        <taxon>Bacillota</taxon>
        <taxon>Clostridia</taxon>
        <taxon>Eubacteriales</taxon>
        <taxon>Clostridiaceae</taxon>
        <taxon>Clostridium</taxon>
    </lineage>
</organism>
<dbReference type="AlphaFoldDB" id="M1M1S0"/>
<dbReference type="KEGG" id="csr:Cspa_135p00100"/>
<dbReference type="PATRIC" id="fig|931276.5.peg.5895"/>
<accession>M1M1S0</accession>
<geneLocation type="plasmid" evidence="2 3">
    <name>Csp_135p</name>
</geneLocation>
<feature type="compositionally biased region" description="Basic and acidic residues" evidence="1">
    <location>
        <begin position="73"/>
        <end position="88"/>
    </location>
</feature>
<feature type="region of interest" description="Disordered" evidence="1">
    <location>
        <begin position="60"/>
        <end position="132"/>
    </location>
</feature>
<dbReference type="Proteomes" id="UP000011728">
    <property type="component" value="Plasmid Csp_135p"/>
</dbReference>
<name>M1M1S0_9CLOT</name>
<protein>
    <submittedName>
        <fullName evidence="2">Uncharacterized protein</fullName>
    </submittedName>
</protein>
<sequence>MNVYNALGKVLGSKALKASNGISPAITNGAIVVGATVAEAIKLNEAAKLGPITSGRLSDMTDGVGLSPGLTKMLEEPKEDTEKEDNTIKDTITNMKEIYDSVKNAGKNSKETGKVTKKSGKSKGEAPESIKETAKKLAEKSFKGNVMDSAVSGEIVLALHKLR</sequence>
<proteinExistence type="predicted"/>
<evidence type="ECO:0000256" key="1">
    <source>
        <dbReference type="SAM" id="MobiDB-lite"/>
    </source>
</evidence>
<gene>
    <name evidence="2" type="ORF">Cspa_135p00100</name>
</gene>
<dbReference type="EMBL" id="CP004122">
    <property type="protein sequence ID" value="AGF59570.1"/>
    <property type="molecule type" value="Genomic_DNA"/>
</dbReference>
<dbReference type="HOGENOM" id="CLU_1624285_0_0_9"/>
<evidence type="ECO:0000313" key="2">
    <source>
        <dbReference type="EMBL" id="AGF59570.1"/>
    </source>
</evidence>
<keyword evidence="2" id="KW-0614">Plasmid</keyword>